<feature type="transmembrane region" description="Helical" evidence="1">
    <location>
        <begin position="38"/>
        <end position="57"/>
    </location>
</feature>
<name>A0A543FFY2_9NOCA</name>
<keyword evidence="1" id="KW-1133">Transmembrane helix</keyword>
<evidence type="ECO:0000256" key="2">
    <source>
        <dbReference type="SAM" id="SignalP"/>
    </source>
</evidence>
<keyword evidence="4" id="KW-1185">Reference proteome</keyword>
<feature type="signal peptide" evidence="2">
    <location>
        <begin position="1"/>
        <end position="22"/>
    </location>
</feature>
<evidence type="ECO:0000256" key="1">
    <source>
        <dbReference type="SAM" id="Phobius"/>
    </source>
</evidence>
<dbReference type="AlphaFoldDB" id="A0A543FFY2"/>
<dbReference type="Proteomes" id="UP000316331">
    <property type="component" value="Unassembled WGS sequence"/>
</dbReference>
<reference evidence="3 4" key="1">
    <citation type="submission" date="2019-06" db="EMBL/GenBank/DDBJ databases">
        <title>Sequencing the genomes of 1000 actinobacteria strains.</title>
        <authorList>
            <person name="Klenk H.-P."/>
        </authorList>
    </citation>
    <scope>NUCLEOTIDE SEQUENCE [LARGE SCALE GENOMIC DNA]</scope>
    <source>
        <strain evidence="3 4">DSM 103495</strain>
    </source>
</reference>
<evidence type="ECO:0000313" key="4">
    <source>
        <dbReference type="Proteomes" id="UP000316331"/>
    </source>
</evidence>
<keyword evidence="1" id="KW-0472">Membrane</keyword>
<keyword evidence="1" id="KW-0812">Transmembrane</keyword>
<sequence>MLAKAAAALAAIVIPLSVCTIAAPTASAAPSPETTPALGPVVICLNIPLGSVSVSFCI</sequence>
<protein>
    <submittedName>
        <fullName evidence="3">Uncharacterized protein</fullName>
    </submittedName>
</protein>
<dbReference type="EMBL" id="VFPG01000001">
    <property type="protein sequence ID" value="TQM32769.1"/>
    <property type="molecule type" value="Genomic_DNA"/>
</dbReference>
<dbReference type="RefSeq" id="WP_185757130.1">
    <property type="nucleotide sequence ID" value="NZ_VFPG01000001.1"/>
</dbReference>
<keyword evidence="2" id="KW-0732">Signal</keyword>
<organism evidence="3 4">
    <name type="scientific">Nocardia bhagyanarayanae</name>
    <dbReference type="NCBI Taxonomy" id="1215925"/>
    <lineage>
        <taxon>Bacteria</taxon>
        <taxon>Bacillati</taxon>
        <taxon>Actinomycetota</taxon>
        <taxon>Actinomycetes</taxon>
        <taxon>Mycobacteriales</taxon>
        <taxon>Nocardiaceae</taxon>
        <taxon>Nocardia</taxon>
    </lineage>
</organism>
<gene>
    <name evidence="3" type="ORF">FB390_4465</name>
</gene>
<accession>A0A543FFY2</accession>
<comment type="caution">
    <text evidence="3">The sequence shown here is derived from an EMBL/GenBank/DDBJ whole genome shotgun (WGS) entry which is preliminary data.</text>
</comment>
<proteinExistence type="predicted"/>
<evidence type="ECO:0000313" key="3">
    <source>
        <dbReference type="EMBL" id="TQM32769.1"/>
    </source>
</evidence>
<feature type="chain" id="PRO_5038665831" evidence="2">
    <location>
        <begin position="23"/>
        <end position="58"/>
    </location>
</feature>